<keyword evidence="1" id="KW-0812">Transmembrane</keyword>
<organism evidence="2">
    <name type="scientific">Desulfitobacterium hafniense</name>
    <name type="common">Desulfitobacterium frappieri</name>
    <dbReference type="NCBI Taxonomy" id="49338"/>
    <lineage>
        <taxon>Bacteria</taxon>
        <taxon>Bacillati</taxon>
        <taxon>Bacillota</taxon>
        <taxon>Clostridia</taxon>
        <taxon>Eubacteriales</taxon>
        <taxon>Desulfitobacteriaceae</taxon>
        <taxon>Desulfitobacterium</taxon>
    </lineage>
</organism>
<accession>A0A098B386</accession>
<dbReference type="EMBL" id="LK996017">
    <property type="protein sequence ID" value="CDX03328.1"/>
    <property type="molecule type" value="Genomic_DNA"/>
</dbReference>
<reference evidence="2" key="1">
    <citation type="submission" date="2014-07" db="EMBL/GenBank/DDBJ databases">
        <authorList>
            <person name="Hornung V.Bastian."/>
        </authorList>
    </citation>
    <scope>NUCLEOTIDE SEQUENCE</scope>
    <source>
        <strain evidence="2">PCE-S</strain>
    </source>
</reference>
<dbReference type="RefSeq" id="WP_208925976.1">
    <property type="nucleotide sequence ID" value="NZ_LK996017.1"/>
</dbReference>
<proteinExistence type="predicted"/>
<keyword evidence="1" id="KW-0472">Membrane</keyword>
<keyword evidence="1" id="KW-1133">Transmembrane helix</keyword>
<protein>
    <submittedName>
        <fullName evidence="2">Uncharacterized protein</fullName>
    </submittedName>
</protein>
<feature type="transmembrane region" description="Helical" evidence="1">
    <location>
        <begin position="55"/>
        <end position="76"/>
    </location>
</feature>
<dbReference type="PATRIC" id="fig|49338.4.peg.3700"/>
<dbReference type="AlphaFoldDB" id="A0A098B386"/>
<evidence type="ECO:0000256" key="1">
    <source>
        <dbReference type="SAM" id="Phobius"/>
    </source>
</evidence>
<gene>
    <name evidence="2" type="ORF">DPCES_3442</name>
</gene>
<name>A0A098B386_DESHA</name>
<sequence length="122" mass="13463">MKVKACPYCETPIESDEIPESCPSCGKELNPKQLMNLDIRDTPNYIKDTNTIADILKALGLVTIVLGFIVGLIMAIDSNSYANNFSLILALPFWIGGFISGIFMLGFSEIINLLHKINLKVK</sequence>
<evidence type="ECO:0000313" key="2">
    <source>
        <dbReference type="EMBL" id="CDX03328.1"/>
    </source>
</evidence>
<feature type="transmembrane region" description="Helical" evidence="1">
    <location>
        <begin position="88"/>
        <end position="114"/>
    </location>
</feature>